<organism evidence="2 3">
    <name type="scientific">Alistipes communis</name>
    <dbReference type="NCBI Taxonomy" id="2585118"/>
    <lineage>
        <taxon>Bacteria</taxon>
        <taxon>Pseudomonadati</taxon>
        <taxon>Bacteroidota</taxon>
        <taxon>Bacteroidia</taxon>
        <taxon>Bacteroidales</taxon>
        <taxon>Rikenellaceae</taxon>
        <taxon>Alistipes</taxon>
    </lineage>
</organism>
<evidence type="ECO:0008006" key="4">
    <source>
        <dbReference type="Google" id="ProtNLM"/>
    </source>
</evidence>
<proteinExistence type="predicted"/>
<evidence type="ECO:0000313" key="2">
    <source>
        <dbReference type="EMBL" id="BBL04335.1"/>
    </source>
</evidence>
<dbReference type="RefSeq" id="WP_244611551.1">
    <property type="nucleotide sequence ID" value="NZ_AP019735.1"/>
</dbReference>
<gene>
    <name evidence="2" type="ORF">A5CBH24_16480</name>
</gene>
<dbReference type="EMBL" id="AP019735">
    <property type="protein sequence ID" value="BBL04335.1"/>
    <property type="molecule type" value="Genomic_DNA"/>
</dbReference>
<protein>
    <recommendedName>
        <fullName evidence="4">Bacterial surface antigen (D15) domain-containing protein</fullName>
    </recommendedName>
</protein>
<sequence>MTRTIRHTLLVAALLLAATVARAQYYSWGADAASLRWRTIRTPDVQVIFPDTAGAIARRTLHFIEAARPSIGYGFRHGPLKIPFVMHPENFRSNGLVMWLPKRVEFLTSPAIDSYSMPWYKQLVAHEYRHAVQYNNLNRGVIKGLSYVLGQQGSTVGLLLLPIWLIEGDAVQMETQMSSFGRALQPSFTMEYRALGDAVRSRRNIDRWFCGSYRTNVPDHYHLGYQIAAYADTRYRENIWDKVAWYGARNPYMIFTTSIALKKFYRTDVGTLFAETFDGLNYYWNALPARRNSSRYLSAEPVESYTTYAFPLAVDAQRVLALKTDYDRPTRFVTIDTESGRERAVAYTGSVSTRPAYADGRVWWTEYRRSTLFEQRVNSQLCYMDLDRGKPKAVRGRRHALYPTPTDRGLAWVEYSPDGRFAVTGEAGVQHWEAPAQTELHGLAWDDRTARLYFLATDDSGMWLGRIEPDGTATHLTEGAYITLSDLTARDGRLYFGSIASGYDEVHCYDLATGRQYRLSTSTYGSFSPSADGEGNVLMTTYDAEGYHAARQPIDTLRPVRPSRLPRNVVNPPRRKWPVANLDTVRFTAADSVSSAARHRARRYSRPLHLFKVHSWMPVAVNPFKIIDEHDIDVQLGVTLVSQNLLSSAESYLAYAWNHAEGSVVKGSLRYNGLGVELEAAGTYGGNQVIYAAGQAQPQPIPDKYYSLSAGATLPLVFAAGYRTRMLSLSAAWNFSNGLVANVGKLTYDEATHSFTNLQHIGYREGLHKLTFGIGYSNSVQLAHRDFITPRGYVLSASYALNPTNDHFSDLISVYGKLYTPGFAPHNSLTAAATYQTSIGGFKNPAGESFLSYKSARLIPRGFDSNDINSRNYFAASLDYQLPVWYPEGGIPSVLYFKRIRLNLGADYGQFDAFDYRKGRTETRRIHSFGGDLYVDFNVFRQPASATSTLRLSFYAPSKGGLWWSASLGLPF</sequence>
<dbReference type="SUPFAM" id="SSF69304">
    <property type="entry name" value="Tricorn protease N-terminal domain"/>
    <property type="match status" value="1"/>
</dbReference>
<dbReference type="AlphaFoldDB" id="A0A4Y1WUG4"/>
<keyword evidence="3" id="KW-1185">Reference proteome</keyword>
<evidence type="ECO:0000313" key="3">
    <source>
        <dbReference type="Proteomes" id="UP000318946"/>
    </source>
</evidence>
<dbReference type="KEGG" id="acou:A5CBH24_16480"/>
<evidence type="ECO:0000256" key="1">
    <source>
        <dbReference type="SAM" id="SignalP"/>
    </source>
</evidence>
<reference evidence="3" key="1">
    <citation type="submission" date="2019-06" db="EMBL/GenBank/DDBJ databases">
        <title>Alistipes onderdonkii subsp. vulgaris subsp. nov., Alistipes dispar sp. nov. and Alistipes communis sp. nov., isolated from human faeces, and creation of Alistipes onderdonkii subsp. onderdonkii subsp. nov.</title>
        <authorList>
            <person name="Sakamoto M."/>
            <person name="Ikeyama N."/>
            <person name="Ogata Y."/>
            <person name="Suda W."/>
            <person name="Iino T."/>
            <person name="Hattori M."/>
            <person name="Ohkuma M."/>
        </authorList>
    </citation>
    <scope>NUCLEOTIDE SEQUENCE [LARGE SCALE GENOMIC DNA]</scope>
    <source>
        <strain evidence="3">5CBH24</strain>
    </source>
</reference>
<name>A0A4Y1WUG4_9BACT</name>
<accession>A0A4Y1WUG4</accession>
<keyword evidence="1" id="KW-0732">Signal</keyword>
<feature type="signal peptide" evidence="1">
    <location>
        <begin position="1"/>
        <end position="23"/>
    </location>
</feature>
<feature type="chain" id="PRO_5021195471" description="Bacterial surface antigen (D15) domain-containing protein" evidence="1">
    <location>
        <begin position="24"/>
        <end position="972"/>
    </location>
</feature>
<dbReference type="Proteomes" id="UP000318946">
    <property type="component" value="Chromosome"/>
</dbReference>
<dbReference type="GeneID" id="78342365"/>